<keyword evidence="10" id="KW-1185">Reference proteome</keyword>
<dbReference type="PROSITE" id="PS50893">
    <property type="entry name" value="ABC_TRANSPORTER_2"/>
    <property type="match status" value="2"/>
</dbReference>
<feature type="domain" description="ABC transporter" evidence="8">
    <location>
        <begin position="5"/>
        <end position="256"/>
    </location>
</feature>
<keyword evidence="7" id="KW-0472">Membrane</keyword>
<feature type="domain" description="ABC transporter" evidence="8">
    <location>
        <begin position="361"/>
        <end position="607"/>
    </location>
</feature>
<dbReference type="InterPro" id="IPR017871">
    <property type="entry name" value="ABC_transporter-like_CS"/>
</dbReference>
<evidence type="ECO:0000256" key="2">
    <source>
        <dbReference type="ARBA" id="ARBA00005417"/>
    </source>
</evidence>
<dbReference type="GO" id="GO:0005524">
    <property type="term" value="F:ATP binding"/>
    <property type="evidence" value="ECO:0007669"/>
    <property type="project" value="UniProtKB-KW"/>
</dbReference>
<dbReference type="EMBL" id="JBBMFN010000034">
    <property type="protein sequence ID" value="MEQ2466760.1"/>
    <property type="molecule type" value="Genomic_DNA"/>
</dbReference>
<accession>A0ABV1F1S1</accession>
<dbReference type="NCBIfam" id="NF008453">
    <property type="entry name" value="PRK11308.1"/>
    <property type="match status" value="2"/>
</dbReference>
<evidence type="ECO:0000259" key="8">
    <source>
        <dbReference type="PROSITE" id="PS50893"/>
    </source>
</evidence>
<reference evidence="9 10" key="1">
    <citation type="submission" date="2024-03" db="EMBL/GenBank/DDBJ databases">
        <title>Human intestinal bacterial collection.</title>
        <authorList>
            <person name="Pauvert C."/>
            <person name="Hitch T.C.A."/>
            <person name="Clavel T."/>
        </authorList>
    </citation>
    <scope>NUCLEOTIDE SEQUENCE [LARGE SCALE GENOMIC DNA]</scope>
    <source>
        <strain evidence="9 10">CLA-SR-H024</strain>
    </source>
</reference>
<dbReference type="InterPro" id="IPR027417">
    <property type="entry name" value="P-loop_NTPase"/>
</dbReference>
<organism evidence="9 10">
    <name type="scientific">Niallia hominis</name>
    <dbReference type="NCBI Taxonomy" id="3133173"/>
    <lineage>
        <taxon>Bacteria</taxon>
        <taxon>Bacillati</taxon>
        <taxon>Bacillota</taxon>
        <taxon>Bacilli</taxon>
        <taxon>Bacillales</taxon>
        <taxon>Bacillaceae</taxon>
        <taxon>Niallia</taxon>
    </lineage>
</organism>
<comment type="caution">
    <text evidence="9">The sequence shown here is derived from an EMBL/GenBank/DDBJ whole genome shotgun (WGS) entry which is preliminary data.</text>
</comment>
<keyword evidence="4" id="KW-1003">Cell membrane</keyword>
<dbReference type="InterPro" id="IPR013563">
    <property type="entry name" value="Oligopep_ABC_C"/>
</dbReference>
<evidence type="ECO:0000256" key="6">
    <source>
        <dbReference type="ARBA" id="ARBA00022840"/>
    </source>
</evidence>
<protein>
    <submittedName>
        <fullName evidence="9">ABC transporter ATP-binding protein</fullName>
    </submittedName>
</protein>
<gene>
    <name evidence="9" type="ORF">WMO63_13955</name>
</gene>
<evidence type="ECO:0000313" key="10">
    <source>
        <dbReference type="Proteomes" id="UP001465426"/>
    </source>
</evidence>
<dbReference type="InterPro" id="IPR003439">
    <property type="entry name" value="ABC_transporter-like_ATP-bd"/>
</dbReference>
<evidence type="ECO:0000313" key="9">
    <source>
        <dbReference type="EMBL" id="MEQ2466760.1"/>
    </source>
</evidence>
<dbReference type="RefSeq" id="WP_035416393.1">
    <property type="nucleotide sequence ID" value="NZ_JBBMFN010000034.1"/>
</dbReference>
<dbReference type="SUPFAM" id="SSF52540">
    <property type="entry name" value="P-loop containing nucleoside triphosphate hydrolases"/>
    <property type="match status" value="2"/>
</dbReference>
<evidence type="ECO:0000256" key="4">
    <source>
        <dbReference type="ARBA" id="ARBA00022475"/>
    </source>
</evidence>
<evidence type="ECO:0000256" key="3">
    <source>
        <dbReference type="ARBA" id="ARBA00022448"/>
    </source>
</evidence>
<dbReference type="Pfam" id="PF08352">
    <property type="entry name" value="oligo_HPY"/>
    <property type="match status" value="2"/>
</dbReference>
<dbReference type="PROSITE" id="PS00211">
    <property type="entry name" value="ABC_TRANSPORTER_1"/>
    <property type="match status" value="2"/>
</dbReference>
<evidence type="ECO:0000256" key="5">
    <source>
        <dbReference type="ARBA" id="ARBA00022741"/>
    </source>
</evidence>
<dbReference type="NCBIfam" id="NF007739">
    <property type="entry name" value="PRK10419.1"/>
    <property type="match status" value="2"/>
</dbReference>
<dbReference type="NCBIfam" id="TIGR01727">
    <property type="entry name" value="oligo_HPY"/>
    <property type="match status" value="2"/>
</dbReference>
<comment type="similarity">
    <text evidence="2">Belongs to the ABC transporter superfamily.</text>
</comment>
<dbReference type="InterPro" id="IPR003593">
    <property type="entry name" value="AAA+_ATPase"/>
</dbReference>
<name>A0ABV1F1S1_9BACI</name>
<dbReference type="InterPro" id="IPR050388">
    <property type="entry name" value="ABC_Ni/Peptide_Import"/>
</dbReference>
<proteinExistence type="inferred from homology"/>
<dbReference type="SMART" id="SM00382">
    <property type="entry name" value="AAA"/>
    <property type="match status" value="2"/>
</dbReference>
<keyword evidence="3" id="KW-0813">Transport</keyword>
<sequence length="680" mass="76269">METILEVKDLHISFKTYAGIVQAIRGVDFTLKKGETLAIVGESGSGKSVTSRAIMKLLPEGISNISKGEILFYGQDLVSLSERKMQNIRGSEISMIFQDPMTALNPTMKVGLQVVESVRKHRKIAQKEAKKIALELFELVGIPNVELRYNQYPHQFSGGMRQRIMIALALACNPKILIADEPTTALDVTIQAQILDLLKDIQKKTGTAIILITHDLGVVANIADSVAIMYAGKIVEKGTVDEIFYDPRHPYNWGLLSSMPNLDTKGELISIPGSPPNLMNPPKGDPFAARNEYAMAIDYQLEPPMYQITDTHYAASWLLHEKAPKIAPPVSVNEKGISLVQKSVEIEESREKRFLSSEPIMEVNNLKKYFQIDKNQTLKAVDDVSFHIMKGETLGLVGESGCGKSTTGRTILKLYEATYGEVIFQKKKINGNVRNEEKKAIHRKMQMVFQDPYASLDSRKTVEDIIAEGMDIHQLYQTKEERTEKVKELLELVGLPKEHASRYPHEFSGGQRQRIGIARALAVDPEFLILDEPISALDVSIQAQVVNLLKKLQMEKGLTYLFIAHDLSMVKYISDRIGVMYLGGLVELAPAEELYTEPFHPYTKALLSAIPIPNPKVERRRERIVLNSDLPSAIAPPTGCRFRTRCPIATEKCQEVPEWREVKEGRWVACHYSEAMKVMV</sequence>
<dbReference type="PANTHER" id="PTHR43297">
    <property type="entry name" value="OLIGOPEPTIDE TRANSPORT ATP-BINDING PROTEIN APPD"/>
    <property type="match status" value="1"/>
</dbReference>
<keyword evidence="6 9" id="KW-0067">ATP-binding</keyword>
<dbReference type="CDD" id="cd03257">
    <property type="entry name" value="ABC_NikE_OppD_transporters"/>
    <property type="match status" value="2"/>
</dbReference>
<dbReference type="Gene3D" id="3.40.50.300">
    <property type="entry name" value="P-loop containing nucleotide triphosphate hydrolases"/>
    <property type="match status" value="2"/>
</dbReference>
<dbReference type="Pfam" id="PF00005">
    <property type="entry name" value="ABC_tran"/>
    <property type="match status" value="2"/>
</dbReference>
<evidence type="ECO:0000256" key="1">
    <source>
        <dbReference type="ARBA" id="ARBA00004202"/>
    </source>
</evidence>
<comment type="subcellular location">
    <subcellularLocation>
        <location evidence="1">Cell membrane</location>
        <topology evidence="1">Peripheral membrane protein</topology>
    </subcellularLocation>
</comment>
<dbReference type="PANTHER" id="PTHR43297:SF2">
    <property type="entry name" value="DIPEPTIDE TRANSPORT ATP-BINDING PROTEIN DPPD"/>
    <property type="match status" value="1"/>
</dbReference>
<keyword evidence="5" id="KW-0547">Nucleotide-binding</keyword>
<dbReference type="Proteomes" id="UP001465426">
    <property type="component" value="Unassembled WGS sequence"/>
</dbReference>
<evidence type="ECO:0000256" key="7">
    <source>
        <dbReference type="ARBA" id="ARBA00023136"/>
    </source>
</evidence>